<dbReference type="InterPro" id="IPR015267">
    <property type="entry name" value="PPP4R2"/>
</dbReference>
<evidence type="ECO:0000256" key="2">
    <source>
        <dbReference type="SAM" id="MobiDB-lite"/>
    </source>
</evidence>
<sequence>MTLESDHELPAGYQWKDEYVQCIQYIAANDPDDDYYRPTSALKADDGAAREAEAEAVAGPSRLCPAGEPRITWPELKNALKYQLRCIIFDEQSPFSLHNTTSSLYPPNLYGWQGNPEELGGLSVEEGTKAKGKGFPRKPLPTLHPAAYRLPFNKVFFPPYPRHSTLPAEEEEPAPPQPERAALQEENALSLDPATASFRLNSRFTTALHSDASELAAAANANANADTSAARSMPGDASASTPETEATDVSWRSTNASGTKDGTFQVKPADESSFFPSKAPPPGDAFGSWGKSYASEDEIKREYRLLCNMLDEFDEVAPPGPELPAQHRTGNGRGAGASTLGSAAANGTNRASASAAAWPSPPFTVQRLCELILEPHRHYTALPKYIAAVKRTLSVTAGRRDFPAAPLDTAEDEDMLNIEDDAGADADTSTLAPAVSDQGHTVTDPASVDGTAPDAGTDTVMLNGAAAAFPSASLAAASATVSPFSSFTADTPRARRASSHARSRSGTPASPSLRPHEPLWSPIPFLLRQEAEDRERERLISEDPSECGDEAAAGTKHGSAAAAGQPQGESETKADNGGGGALPASDSVESMDLDTSIADVTQEHSATALPSDADNSGRELAAPAAAHTERSKLGSAAITSAAAVQPQDPSSTVAPASALSTTLAHLLSPTSTLADPIAGSQQPLGVPDGRVDELDDALWRGKSKTGLPRLDAEMQPISVTTTGTALAGGPPARGGTGVEDAGRQVQGEGNAESESRQLKRLKSEDSVKLATAADAQAAAPSAANPEAKSGAQVKAEGHA</sequence>
<evidence type="ECO:0008006" key="5">
    <source>
        <dbReference type="Google" id="ProtNLM"/>
    </source>
</evidence>
<dbReference type="Proteomes" id="UP000027361">
    <property type="component" value="Unassembled WGS sequence"/>
</dbReference>
<feature type="compositionally biased region" description="Basic and acidic residues" evidence="2">
    <location>
        <begin position="532"/>
        <end position="541"/>
    </location>
</feature>
<evidence type="ECO:0000313" key="4">
    <source>
        <dbReference type="Proteomes" id="UP000027361"/>
    </source>
</evidence>
<feature type="region of interest" description="Disordered" evidence="2">
    <location>
        <begin position="426"/>
        <end position="455"/>
    </location>
</feature>
<name>A0A066WHY4_TILAU</name>
<feature type="compositionally biased region" description="Polar residues" evidence="2">
    <location>
        <begin position="250"/>
        <end position="262"/>
    </location>
</feature>
<feature type="compositionally biased region" description="Low complexity" evidence="2">
    <location>
        <begin position="720"/>
        <end position="730"/>
    </location>
</feature>
<feature type="compositionally biased region" description="Basic residues" evidence="2">
    <location>
        <begin position="494"/>
        <end position="503"/>
    </location>
</feature>
<reference evidence="3 4" key="1">
    <citation type="submission" date="2014-05" db="EMBL/GenBank/DDBJ databases">
        <title>Draft genome sequence of a rare smut relative, Tilletiaria anomala UBC 951.</title>
        <authorList>
            <consortium name="DOE Joint Genome Institute"/>
            <person name="Toome M."/>
            <person name="Kuo A."/>
            <person name="Henrissat B."/>
            <person name="Lipzen A."/>
            <person name="Tritt A."/>
            <person name="Yoshinaga Y."/>
            <person name="Zane M."/>
            <person name="Barry K."/>
            <person name="Grigoriev I.V."/>
            <person name="Spatafora J.W."/>
            <person name="Aimea M.C."/>
        </authorList>
    </citation>
    <scope>NUCLEOTIDE SEQUENCE [LARGE SCALE GENOMIC DNA]</scope>
    <source>
        <strain evidence="3 4">UBC 951</strain>
    </source>
</reference>
<feature type="region of interest" description="Disordered" evidence="2">
    <location>
        <begin position="532"/>
        <end position="587"/>
    </location>
</feature>
<dbReference type="PANTHER" id="PTHR16487">
    <property type="entry name" value="PPP4R2-RELATED PROTEIN"/>
    <property type="match status" value="1"/>
</dbReference>
<feature type="region of interest" description="Disordered" evidence="2">
    <location>
        <begin position="317"/>
        <end position="346"/>
    </location>
</feature>
<accession>A0A066WHY4</accession>
<feature type="compositionally biased region" description="Basic and acidic residues" evidence="2">
    <location>
        <begin position="753"/>
        <end position="767"/>
    </location>
</feature>
<comment type="similarity">
    <text evidence="1">Belongs to the PPP4R2 family.</text>
</comment>
<dbReference type="GO" id="GO:0005737">
    <property type="term" value="C:cytoplasm"/>
    <property type="evidence" value="ECO:0007669"/>
    <property type="project" value="TreeGrafter"/>
</dbReference>
<dbReference type="GeneID" id="25263891"/>
<dbReference type="HOGENOM" id="CLU_352024_0_0_1"/>
<feature type="compositionally biased region" description="Low complexity" evidence="2">
    <location>
        <begin position="551"/>
        <end position="564"/>
    </location>
</feature>
<feature type="region of interest" description="Disordered" evidence="2">
    <location>
        <begin position="226"/>
        <end position="290"/>
    </location>
</feature>
<evidence type="ECO:0000256" key="1">
    <source>
        <dbReference type="ARBA" id="ARBA00009207"/>
    </source>
</evidence>
<keyword evidence="4" id="KW-1185">Reference proteome</keyword>
<comment type="caution">
    <text evidence="3">The sequence shown here is derived from an EMBL/GenBank/DDBJ whole genome shotgun (WGS) entry which is preliminary data.</text>
</comment>
<gene>
    <name evidence="3" type="ORF">K437DRAFT_254518</name>
</gene>
<dbReference type="OrthoDB" id="341898at2759"/>
<dbReference type="GO" id="GO:0005634">
    <property type="term" value="C:nucleus"/>
    <property type="evidence" value="ECO:0007669"/>
    <property type="project" value="TreeGrafter"/>
</dbReference>
<organism evidence="3 4">
    <name type="scientific">Tilletiaria anomala (strain ATCC 24038 / CBS 436.72 / UBC 951)</name>
    <dbReference type="NCBI Taxonomy" id="1037660"/>
    <lineage>
        <taxon>Eukaryota</taxon>
        <taxon>Fungi</taxon>
        <taxon>Dikarya</taxon>
        <taxon>Basidiomycota</taxon>
        <taxon>Ustilaginomycotina</taxon>
        <taxon>Exobasidiomycetes</taxon>
        <taxon>Georgefischeriales</taxon>
        <taxon>Tilletiariaceae</taxon>
        <taxon>Tilletiaria</taxon>
    </lineage>
</organism>
<dbReference type="STRING" id="1037660.A0A066WHY4"/>
<feature type="compositionally biased region" description="Low complexity" evidence="2">
    <location>
        <begin position="770"/>
        <end position="787"/>
    </location>
</feature>
<feature type="region of interest" description="Disordered" evidence="2">
    <location>
        <begin position="483"/>
        <end position="519"/>
    </location>
</feature>
<dbReference type="RefSeq" id="XP_013244995.1">
    <property type="nucleotide sequence ID" value="XM_013389541.1"/>
</dbReference>
<protein>
    <recommendedName>
        <fullName evidence="5">PPP4R2-domain-containing protein</fullName>
    </recommendedName>
</protein>
<feature type="region of interest" description="Disordered" evidence="2">
    <location>
        <begin position="701"/>
        <end position="799"/>
    </location>
</feature>
<dbReference type="AlphaFoldDB" id="A0A066WHY4"/>
<feature type="compositionally biased region" description="Low complexity" evidence="2">
    <location>
        <begin position="336"/>
        <end position="346"/>
    </location>
</feature>
<dbReference type="Pfam" id="PF09184">
    <property type="entry name" value="PPP4R2"/>
    <property type="match status" value="1"/>
</dbReference>
<dbReference type="InParanoid" id="A0A066WHY4"/>
<dbReference type="EMBL" id="JMSN01000013">
    <property type="protein sequence ID" value="KDN52143.1"/>
    <property type="molecule type" value="Genomic_DNA"/>
</dbReference>
<dbReference type="GO" id="GO:0019888">
    <property type="term" value="F:protein phosphatase regulator activity"/>
    <property type="evidence" value="ECO:0007669"/>
    <property type="project" value="InterPro"/>
</dbReference>
<dbReference type="GO" id="GO:0030289">
    <property type="term" value="C:protein phosphatase 4 complex"/>
    <property type="evidence" value="ECO:0007669"/>
    <property type="project" value="InterPro"/>
</dbReference>
<feature type="region of interest" description="Disordered" evidence="2">
    <location>
        <begin position="607"/>
        <end position="656"/>
    </location>
</feature>
<dbReference type="PANTHER" id="PTHR16487:SF0">
    <property type="entry name" value="PROTEIN PHOSPHATASE 4 REGULATORY SUBUNIT 2-RELATED"/>
    <property type="match status" value="1"/>
</dbReference>
<feature type="region of interest" description="Disordered" evidence="2">
    <location>
        <begin position="161"/>
        <end position="181"/>
    </location>
</feature>
<evidence type="ECO:0000313" key="3">
    <source>
        <dbReference type="EMBL" id="KDN52143.1"/>
    </source>
</evidence>
<proteinExistence type="inferred from homology"/>